<dbReference type="EMBL" id="VICG01000013">
    <property type="protein sequence ID" value="KAA8565920.1"/>
    <property type="molecule type" value="Genomic_DNA"/>
</dbReference>
<accession>A0A5M9JBE7</accession>
<organism evidence="1 2">
    <name type="scientific">Monilinia fructicola</name>
    <name type="common">Brown rot fungus</name>
    <name type="synonym">Ciboria fructicola</name>
    <dbReference type="NCBI Taxonomy" id="38448"/>
    <lineage>
        <taxon>Eukaryota</taxon>
        <taxon>Fungi</taxon>
        <taxon>Dikarya</taxon>
        <taxon>Ascomycota</taxon>
        <taxon>Pezizomycotina</taxon>
        <taxon>Leotiomycetes</taxon>
        <taxon>Helotiales</taxon>
        <taxon>Sclerotiniaceae</taxon>
        <taxon>Monilinia</taxon>
    </lineage>
</organism>
<comment type="caution">
    <text evidence="1">The sequence shown here is derived from an EMBL/GenBank/DDBJ whole genome shotgun (WGS) entry which is preliminary data.</text>
</comment>
<gene>
    <name evidence="1" type="ORF">EYC84_009731</name>
</gene>
<dbReference type="AlphaFoldDB" id="A0A5M9JBE7"/>
<evidence type="ECO:0000313" key="2">
    <source>
        <dbReference type="Proteomes" id="UP000322873"/>
    </source>
</evidence>
<protein>
    <submittedName>
        <fullName evidence="1">Uncharacterized protein</fullName>
    </submittedName>
</protein>
<name>A0A5M9JBE7_MONFR</name>
<sequence length="124" mass="14508">MNKGLYFLDFLLMKSGIEGAAKGWLVSCISAYLHICMASVESKTTHAIDVMYISRFEICRKSMVDMMILKDVEIEMDSNHDSVVVWARWGMESYGRVEETNSMFKCTRLNLLRYFINWDRWAKV</sequence>
<proteinExistence type="predicted"/>
<keyword evidence="2" id="KW-1185">Reference proteome</keyword>
<reference evidence="1 2" key="1">
    <citation type="submission" date="2019-06" db="EMBL/GenBank/DDBJ databases">
        <title>Genome Sequence of the Brown Rot Fungal Pathogen Monilinia fructicola.</title>
        <authorList>
            <person name="De Miccolis Angelini R.M."/>
            <person name="Landi L."/>
            <person name="Abate D."/>
            <person name="Pollastro S."/>
            <person name="Romanazzi G."/>
            <person name="Faretra F."/>
        </authorList>
    </citation>
    <scope>NUCLEOTIDE SEQUENCE [LARGE SCALE GENOMIC DNA]</scope>
    <source>
        <strain evidence="1 2">Mfrc123</strain>
    </source>
</reference>
<evidence type="ECO:0000313" key="1">
    <source>
        <dbReference type="EMBL" id="KAA8565920.1"/>
    </source>
</evidence>
<dbReference type="Proteomes" id="UP000322873">
    <property type="component" value="Unassembled WGS sequence"/>
</dbReference>